<reference evidence="1 2" key="1">
    <citation type="submission" date="2018-03" db="EMBL/GenBank/DDBJ databases">
        <title>Genomic Encyclopedia of Archaeal and Bacterial Type Strains, Phase II (KMG-II): from individual species to whole genera.</title>
        <authorList>
            <person name="Goeker M."/>
        </authorList>
    </citation>
    <scope>NUCLEOTIDE SEQUENCE [LARGE SCALE GENOMIC DNA]</scope>
    <source>
        <strain evidence="1 2">DSM 44720</strain>
    </source>
</reference>
<proteinExistence type="predicted"/>
<dbReference type="EMBL" id="PVTF01000004">
    <property type="protein sequence ID" value="PRY42327.1"/>
    <property type="molecule type" value="Genomic_DNA"/>
</dbReference>
<name>A0A2T0T9I3_9PSEU</name>
<evidence type="ECO:0000313" key="1">
    <source>
        <dbReference type="EMBL" id="PRY42327.1"/>
    </source>
</evidence>
<comment type="caution">
    <text evidence="1">The sequence shown here is derived from an EMBL/GenBank/DDBJ whole genome shotgun (WGS) entry which is preliminary data.</text>
</comment>
<organism evidence="1 2">
    <name type="scientific">Umezawaea tangerina</name>
    <dbReference type="NCBI Taxonomy" id="84725"/>
    <lineage>
        <taxon>Bacteria</taxon>
        <taxon>Bacillati</taxon>
        <taxon>Actinomycetota</taxon>
        <taxon>Actinomycetes</taxon>
        <taxon>Pseudonocardiales</taxon>
        <taxon>Pseudonocardiaceae</taxon>
        <taxon>Umezawaea</taxon>
    </lineage>
</organism>
<gene>
    <name evidence="1" type="ORF">CLV43_104157</name>
</gene>
<protein>
    <submittedName>
        <fullName evidence="1">Uncharacterized protein</fullName>
    </submittedName>
</protein>
<accession>A0A2T0T9I3</accession>
<sequence length="230" mass="24909">MTDLLTKVRRIAVLHHGAESTARAVDAWSAEDDVSADIASTEALESACEAVLAAAGAERSQARPLVRRLSRERVTAPWCDLVSRLLTKAGPPSREVAEERLRVAGLLLSWCTLEGWDGPLLELPGPPERSGGAGPRRSPYFTPVRLRAGWALIGPGRDVELPERALRLWRELDGRPLSDVLSVLRAHDPLERLEDTAATVTWLVGRGAVQVPAPARAVLTPTSAYRALPC</sequence>
<dbReference type="RefSeq" id="WP_146174769.1">
    <property type="nucleotide sequence ID" value="NZ_PVTF01000004.1"/>
</dbReference>
<evidence type="ECO:0000313" key="2">
    <source>
        <dbReference type="Proteomes" id="UP000239494"/>
    </source>
</evidence>
<dbReference type="AlphaFoldDB" id="A0A2T0T9I3"/>
<dbReference type="OrthoDB" id="4162222at2"/>
<dbReference type="Proteomes" id="UP000239494">
    <property type="component" value="Unassembled WGS sequence"/>
</dbReference>
<keyword evidence="2" id="KW-1185">Reference proteome</keyword>